<evidence type="ECO:0000313" key="1">
    <source>
        <dbReference type="EMBL" id="MCD7473196.1"/>
    </source>
</evidence>
<dbReference type="Proteomes" id="UP000823775">
    <property type="component" value="Unassembled WGS sequence"/>
</dbReference>
<gene>
    <name evidence="1" type="ORF">HAX54_014851</name>
</gene>
<comment type="caution">
    <text evidence="1">The sequence shown here is derived from an EMBL/GenBank/DDBJ whole genome shotgun (WGS) entry which is preliminary data.</text>
</comment>
<accession>A0ABS8TQR7</accession>
<protein>
    <submittedName>
        <fullName evidence="1">Uncharacterized protein</fullName>
    </submittedName>
</protein>
<evidence type="ECO:0000313" key="2">
    <source>
        <dbReference type="Proteomes" id="UP000823775"/>
    </source>
</evidence>
<sequence>MAEKRTDGEGYISNAFQSIIGPMVHGGTNLEGPTEGGPISMVSLMTPSMIPRGTNFERPRSTLFVPDVKPKWLLPMVALSTILLPTLANVPKQFFHLEAPSRTSTQMVPLVDFSFFIIFFTNVSSNDSTSAFFITSTNRS</sequence>
<proteinExistence type="predicted"/>
<dbReference type="EMBL" id="JACEIK010001933">
    <property type="protein sequence ID" value="MCD7473196.1"/>
    <property type="molecule type" value="Genomic_DNA"/>
</dbReference>
<name>A0ABS8TQR7_DATST</name>
<keyword evidence="2" id="KW-1185">Reference proteome</keyword>
<reference evidence="1 2" key="1">
    <citation type="journal article" date="2021" name="BMC Genomics">
        <title>Datura genome reveals duplications of psychoactive alkaloid biosynthetic genes and high mutation rate following tissue culture.</title>
        <authorList>
            <person name="Rajewski A."/>
            <person name="Carter-House D."/>
            <person name="Stajich J."/>
            <person name="Litt A."/>
        </authorList>
    </citation>
    <scope>NUCLEOTIDE SEQUENCE [LARGE SCALE GENOMIC DNA]</scope>
    <source>
        <strain evidence="1">AR-01</strain>
    </source>
</reference>
<organism evidence="1 2">
    <name type="scientific">Datura stramonium</name>
    <name type="common">Jimsonweed</name>
    <name type="synonym">Common thornapple</name>
    <dbReference type="NCBI Taxonomy" id="4076"/>
    <lineage>
        <taxon>Eukaryota</taxon>
        <taxon>Viridiplantae</taxon>
        <taxon>Streptophyta</taxon>
        <taxon>Embryophyta</taxon>
        <taxon>Tracheophyta</taxon>
        <taxon>Spermatophyta</taxon>
        <taxon>Magnoliopsida</taxon>
        <taxon>eudicotyledons</taxon>
        <taxon>Gunneridae</taxon>
        <taxon>Pentapetalae</taxon>
        <taxon>asterids</taxon>
        <taxon>lamiids</taxon>
        <taxon>Solanales</taxon>
        <taxon>Solanaceae</taxon>
        <taxon>Solanoideae</taxon>
        <taxon>Datureae</taxon>
        <taxon>Datura</taxon>
    </lineage>
</organism>